<evidence type="ECO:0000256" key="1">
    <source>
        <dbReference type="PROSITE-ProRule" id="PRU01248"/>
    </source>
</evidence>
<dbReference type="PROSITE" id="PS01063">
    <property type="entry name" value="SIGMA70_ECF"/>
    <property type="match status" value="1"/>
</dbReference>
<keyword evidence="6" id="KW-1185">Reference proteome</keyword>
<feature type="region of interest" description="Disordered" evidence="3">
    <location>
        <begin position="521"/>
        <end position="540"/>
    </location>
</feature>
<keyword evidence="1 2" id="KW-0238">DNA-binding</keyword>
<proteinExistence type="inferred from homology"/>
<reference evidence="5 6" key="1">
    <citation type="submission" date="2020-08" db="EMBL/GenBank/DDBJ databases">
        <title>Whole genome shotgun sequence of Actinoplanes ianthinogenes NBRC 13996.</title>
        <authorList>
            <person name="Komaki H."/>
            <person name="Tamura T."/>
        </authorList>
    </citation>
    <scope>NUCLEOTIDE SEQUENCE [LARGE SCALE GENOMIC DNA]</scope>
    <source>
        <strain evidence="5 6">NBRC 13996</strain>
    </source>
</reference>
<dbReference type="SUPFAM" id="SSF88946">
    <property type="entry name" value="Sigma2 domain of RNA polymerase sigma factors"/>
    <property type="match status" value="1"/>
</dbReference>
<evidence type="ECO:0000313" key="5">
    <source>
        <dbReference type="EMBL" id="BCJ42123.1"/>
    </source>
</evidence>
<keyword evidence="2" id="KW-0805">Transcription regulation</keyword>
<dbReference type="Pfam" id="PF20239">
    <property type="entry name" value="DUF6596"/>
    <property type="match status" value="1"/>
</dbReference>
<dbReference type="InterPro" id="IPR013325">
    <property type="entry name" value="RNA_pol_sigma_r2"/>
</dbReference>
<dbReference type="SUPFAM" id="SSF88659">
    <property type="entry name" value="Sigma3 and sigma4 domains of RNA polymerase sigma factors"/>
    <property type="match status" value="1"/>
</dbReference>
<keyword evidence="2" id="KW-0731">Sigma factor</keyword>
<feature type="domain" description="Core-binding (CB)" evidence="4">
    <location>
        <begin position="434"/>
        <end position="511"/>
    </location>
</feature>
<dbReference type="PANTHER" id="PTHR47756:SF1">
    <property type="entry name" value="BLL0085 PROTEIN"/>
    <property type="match status" value="1"/>
</dbReference>
<keyword evidence="2" id="KW-0804">Transcription</keyword>
<evidence type="ECO:0000256" key="3">
    <source>
        <dbReference type="SAM" id="MobiDB-lite"/>
    </source>
</evidence>
<dbReference type="InterPro" id="IPR000838">
    <property type="entry name" value="RNA_pol_sigma70_ECF_CS"/>
</dbReference>
<evidence type="ECO:0000256" key="2">
    <source>
        <dbReference type="RuleBase" id="RU000716"/>
    </source>
</evidence>
<protein>
    <recommendedName>
        <fullName evidence="2">RNA polymerase sigma factor</fullName>
    </recommendedName>
</protein>
<name>A0ABM7LS74_9ACTN</name>
<gene>
    <name evidence="5" type="ORF">Aiant_27800</name>
</gene>
<dbReference type="RefSeq" id="WP_189334337.1">
    <property type="nucleotide sequence ID" value="NZ_AP023356.1"/>
</dbReference>
<dbReference type="InterPro" id="IPR044068">
    <property type="entry name" value="CB"/>
</dbReference>
<dbReference type="PANTHER" id="PTHR47756">
    <property type="entry name" value="BLL6612 PROTEIN-RELATED"/>
    <property type="match status" value="1"/>
</dbReference>
<dbReference type="InterPro" id="IPR007627">
    <property type="entry name" value="RNA_pol_sigma70_r2"/>
</dbReference>
<evidence type="ECO:0000259" key="4">
    <source>
        <dbReference type="PROSITE" id="PS51900"/>
    </source>
</evidence>
<dbReference type="InterPro" id="IPR013324">
    <property type="entry name" value="RNA_pol_sigma_r3/r4-like"/>
</dbReference>
<accession>A0ABM7LS74</accession>
<dbReference type="Gene3D" id="1.10.1740.10">
    <property type="match status" value="1"/>
</dbReference>
<comment type="similarity">
    <text evidence="2">Belongs to the sigma-70 factor family. ECF subfamily.</text>
</comment>
<sequence>MSEVRAAVGVVWKRESARIVAALLRMVRDVGLAEELAQDALVAAMEQWPVDGIPDNPGAWLTTIARRKAVDHLRRSSRFDGTDVEPPDVPEQSSGDDVLRLMFISCHPVLDRDARAALTLRVVAGLSPAEIARAFLVGEPVIAQRIATAKRTLAESGVAYGLPGGAELSGRLASVLEVVYLVFNEGYSATSGDDLMRPGLCLEALRLGRLLAELAPDDPEVHGLVALMEIQQSRSAARTGPGGEPVQLHEQNRGRWDRLLINRGFAAMLRARAAGAGAAPGPYVLQAAIAVCHAQARTSQETDWVRIAALYAALERLVPTPVVRLNRAVAVGFAAGPEAGLALVDALRADPVLRDYHLLPGVRGDLLLRLGRVAEARLELERAASLTRNAAERDFLRARVDATVVPGEVTPATAAPSASTAPAGAATGSAGAGPLLGAAADEFLAGLGGATALAYRKTLGRMRRALGERTPLSALDAAGVAAAVAATWPDAAPRGWNRHLAALRSFTAWAGVPRLADDLKNRSVPERSGSEPGEPPDLDGVGLRERTLWLMVQESGAPIGAVLALNVEDLDGPGGPGVTWGERTAALIPELIAGRTRGPLFLSDRRPAPARRPPPADLCPETGRRRLSYERAEYLFKRATGRTLRSLRGLREAAGIPQR</sequence>
<dbReference type="Pfam" id="PF04542">
    <property type="entry name" value="Sigma70_r2"/>
    <property type="match status" value="1"/>
</dbReference>
<evidence type="ECO:0000313" key="6">
    <source>
        <dbReference type="Proteomes" id="UP000676967"/>
    </source>
</evidence>
<feature type="region of interest" description="Disordered" evidence="3">
    <location>
        <begin position="602"/>
        <end position="623"/>
    </location>
</feature>
<dbReference type="EMBL" id="AP023356">
    <property type="protein sequence ID" value="BCJ42123.1"/>
    <property type="molecule type" value="Genomic_DNA"/>
</dbReference>
<dbReference type="InterPro" id="IPR046531">
    <property type="entry name" value="DUF6596"/>
</dbReference>
<dbReference type="Proteomes" id="UP000676967">
    <property type="component" value="Chromosome"/>
</dbReference>
<dbReference type="PROSITE" id="PS51900">
    <property type="entry name" value="CB"/>
    <property type="match status" value="1"/>
</dbReference>
<organism evidence="5 6">
    <name type="scientific">Actinoplanes ianthinogenes</name>
    <dbReference type="NCBI Taxonomy" id="122358"/>
    <lineage>
        <taxon>Bacteria</taxon>
        <taxon>Bacillati</taxon>
        <taxon>Actinomycetota</taxon>
        <taxon>Actinomycetes</taxon>
        <taxon>Micromonosporales</taxon>
        <taxon>Micromonosporaceae</taxon>
        <taxon>Actinoplanes</taxon>
    </lineage>
</organism>